<dbReference type="AlphaFoldDB" id="A0A2T0S788"/>
<comment type="caution">
    <text evidence="1">The sequence shown here is derived from an EMBL/GenBank/DDBJ whole genome shotgun (WGS) entry which is preliminary data.</text>
</comment>
<reference evidence="1 2" key="1">
    <citation type="submission" date="2018-03" db="EMBL/GenBank/DDBJ databases">
        <title>Genomic Encyclopedia of Archaeal and Bacterial Type Strains, Phase II (KMG-II): from individual species to whole genera.</title>
        <authorList>
            <person name="Goeker M."/>
        </authorList>
    </citation>
    <scope>NUCLEOTIDE SEQUENCE [LARGE SCALE GENOMIC DNA]</scope>
    <source>
        <strain evidence="1 2">DSM 45348</strain>
    </source>
</reference>
<dbReference type="EMBL" id="PVZG01000006">
    <property type="protein sequence ID" value="PRY29288.1"/>
    <property type="molecule type" value="Genomic_DNA"/>
</dbReference>
<keyword evidence="2" id="KW-1185">Reference proteome</keyword>
<evidence type="ECO:0000313" key="2">
    <source>
        <dbReference type="Proteomes" id="UP000239209"/>
    </source>
</evidence>
<proteinExistence type="predicted"/>
<sequence>MDLAEWNSQLFSDVCARGRRGQRLYLYVDRDLLGKLANTSPQAAVDDFSRAFRASMGVEPFGRGAQEASAWRRRNFEGPPPLVAHLAMSVLAVTEQPIGGSHGVYACQNRLLGLPETPTPPPGYAVHVPLLWGVWNSWLQGPGAVYGLPTAKAHPHWSLQGWARSQGLIRFTDRLQLEEYFSAFTGETSFDGFLSWLRLHRFELWRRLQEKPALEILEDVFREEAARWLEQGPRVVSRPGRQGLLQFDPWTRSFSGAVPVDDELIGQTVDLGGGEQCVVEESDSLLTVIPPVADDALLRDGFEHELNDTVAKRFGGEAIYVMRDDPAANGLLQVRSLSRPESVKVLLRRSQLQRVSEILRGAGIEVNVGPAAWAGWIWINSIQLSPSQRSALECLRLTHVAAGVQPLAHLHGGLRLRASTYLVGGEPDLLTPSGMLKDVRLDGVLVRTTPLAYRLPLVDQFLGPGEHLLEFPGGRLSFRTLEYVHEVPKAGGILRSIEQRGSRYVIGVAERADDASMSLSGASLRPVKVPNTYVIRRSPSSEILFVTDSGEVAEIRPDTPLWLRSLSLEPAAIDVMAAIRATPSPVACLVVRNTYTGSTQAIAVPPDAPRMDGHAETHPRPEAFAALAVSVGSWSWVGVPDPRIRRIFSQAIQAHKAKGTRPAQPRTWSRRPEAAVRGDVAAGPVANNPFDDVLSWLSEREHGRASVQAFISTWEWACTRYGFASLAHQWRRALRVLEELGHIERDYETGQIGAAPAELVALPASSGLYVLTGSRPIRLVERINDPDDDDPVVGDAVSAWEVHVRTLLDAHGVPAGPAAIYIEWDPTRRESVEKGLQRLGVGLTGSVAEALLAMQPGIHQLDLAGMPLTMSPGREMWMRRRNPSGAFDWIAASSDTAAGLYCYQLRHRRVYAWRSEPAAPLVQVEFAVGEWLLQTATGKTSCLLADAGAARLLAVPANLPLPRLLARSLVLRSGLPPHTATARTDGTPYLVYDNVDARTIHHVAQLLAQDPVHTSITRKLA</sequence>
<gene>
    <name evidence="1" type="ORF">CLV70_1065</name>
</gene>
<organism evidence="1 2">
    <name type="scientific">Pseudosporangium ferrugineum</name>
    <dbReference type="NCBI Taxonomy" id="439699"/>
    <lineage>
        <taxon>Bacteria</taxon>
        <taxon>Bacillati</taxon>
        <taxon>Actinomycetota</taxon>
        <taxon>Actinomycetes</taxon>
        <taxon>Micromonosporales</taxon>
        <taxon>Micromonosporaceae</taxon>
        <taxon>Pseudosporangium</taxon>
    </lineage>
</organism>
<protein>
    <submittedName>
        <fullName evidence="1">Uncharacterized protein</fullName>
    </submittedName>
</protein>
<evidence type="ECO:0000313" key="1">
    <source>
        <dbReference type="EMBL" id="PRY29288.1"/>
    </source>
</evidence>
<accession>A0A2T0S788</accession>
<name>A0A2T0S788_9ACTN</name>
<dbReference type="Proteomes" id="UP000239209">
    <property type="component" value="Unassembled WGS sequence"/>
</dbReference>